<accession>A0A7T7XP00</accession>
<dbReference type="SUPFAM" id="SSF161098">
    <property type="entry name" value="MetI-like"/>
    <property type="match status" value="1"/>
</dbReference>
<feature type="transmembrane region" description="Helical" evidence="7">
    <location>
        <begin position="106"/>
        <end position="123"/>
    </location>
</feature>
<evidence type="ECO:0000259" key="8">
    <source>
        <dbReference type="PROSITE" id="PS50928"/>
    </source>
</evidence>
<evidence type="ECO:0000256" key="1">
    <source>
        <dbReference type="ARBA" id="ARBA00004651"/>
    </source>
</evidence>
<keyword evidence="4 7" id="KW-0812">Transmembrane</keyword>
<dbReference type="GO" id="GO:0055085">
    <property type="term" value="P:transmembrane transport"/>
    <property type="evidence" value="ECO:0007669"/>
    <property type="project" value="InterPro"/>
</dbReference>
<comment type="subcellular location">
    <subcellularLocation>
        <location evidence="1 7">Cell membrane</location>
        <topology evidence="1 7">Multi-pass membrane protein</topology>
    </subcellularLocation>
</comment>
<feature type="transmembrane region" description="Helical" evidence="7">
    <location>
        <begin position="157"/>
        <end position="181"/>
    </location>
</feature>
<comment type="similarity">
    <text evidence="7">Belongs to the binding-protein-dependent transport system permease family.</text>
</comment>
<evidence type="ECO:0000256" key="7">
    <source>
        <dbReference type="RuleBase" id="RU363032"/>
    </source>
</evidence>
<dbReference type="CDD" id="cd06261">
    <property type="entry name" value="TM_PBP2"/>
    <property type="match status" value="1"/>
</dbReference>
<keyword evidence="3" id="KW-1003">Cell membrane</keyword>
<dbReference type="InterPro" id="IPR035906">
    <property type="entry name" value="MetI-like_sf"/>
</dbReference>
<evidence type="ECO:0000256" key="5">
    <source>
        <dbReference type="ARBA" id="ARBA00022989"/>
    </source>
</evidence>
<feature type="transmembrane region" description="Helical" evidence="7">
    <location>
        <begin position="202"/>
        <end position="227"/>
    </location>
</feature>
<keyword evidence="2 7" id="KW-0813">Transport</keyword>
<keyword evidence="10" id="KW-1185">Reference proteome</keyword>
<evidence type="ECO:0000313" key="9">
    <source>
        <dbReference type="EMBL" id="QQO09742.1"/>
    </source>
</evidence>
<reference evidence="9" key="1">
    <citation type="submission" date="2021-01" db="EMBL/GenBank/DDBJ databases">
        <title>Description of Breznakiella homolactica.</title>
        <authorList>
            <person name="Song Y."/>
            <person name="Brune A."/>
        </authorList>
    </citation>
    <scope>NUCLEOTIDE SEQUENCE</scope>
    <source>
        <strain evidence="9">RmG30</strain>
    </source>
</reference>
<sequence length="293" mass="33380">MRYNMSKKISYFSFIMPAFIIYISVIIFPVIFSFVLGFTQWKGYGEMKFVGMDNYIRMFKDPVFHIGFRNNIMIVLVSVFGQIPLGMLLAYMLYRKMVKQANVFEVLIFLPITISSVIIAQLWNRVFSPVGIIPAIVRSITGNSEYVMTIFENKNLAIVPIMFVLLWQHTSLYMVIFLANLQRIPNSVIEAAQLEGAREGQIFVKIIMPMLGYVIFINSILAISGSFKSFDLIYSMTGGGPAHYTEVIAVYMYNTTFVHQNYGYGSALSIIIILFIVISISLTRAVTRAFKVE</sequence>
<dbReference type="AlphaFoldDB" id="A0A7T7XP00"/>
<dbReference type="Proteomes" id="UP000595917">
    <property type="component" value="Chromosome"/>
</dbReference>
<dbReference type="InterPro" id="IPR000515">
    <property type="entry name" value="MetI-like"/>
</dbReference>
<dbReference type="Gene3D" id="1.10.3720.10">
    <property type="entry name" value="MetI-like"/>
    <property type="match status" value="1"/>
</dbReference>
<name>A0A7T7XP00_9SPIR</name>
<dbReference type="RefSeq" id="WP_215627045.1">
    <property type="nucleotide sequence ID" value="NZ_CP067089.2"/>
</dbReference>
<dbReference type="Pfam" id="PF00528">
    <property type="entry name" value="BPD_transp_1"/>
    <property type="match status" value="1"/>
</dbReference>
<evidence type="ECO:0000256" key="6">
    <source>
        <dbReference type="ARBA" id="ARBA00023136"/>
    </source>
</evidence>
<dbReference type="EMBL" id="CP067089">
    <property type="protein sequence ID" value="QQO09742.1"/>
    <property type="molecule type" value="Genomic_DNA"/>
</dbReference>
<feature type="transmembrane region" description="Helical" evidence="7">
    <location>
        <begin position="72"/>
        <end position="94"/>
    </location>
</feature>
<feature type="transmembrane region" description="Helical" evidence="7">
    <location>
        <begin position="262"/>
        <end position="282"/>
    </location>
</feature>
<evidence type="ECO:0000256" key="4">
    <source>
        <dbReference type="ARBA" id="ARBA00022692"/>
    </source>
</evidence>
<feature type="domain" description="ABC transmembrane type-1" evidence="8">
    <location>
        <begin position="68"/>
        <end position="283"/>
    </location>
</feature>
<dbReference type="GO" id="GO:0005886">
    <property type="term" value="C:plasma membrane"/>
    <property type="evidence" value="ECO:0007669"/>
    <property type="project" value="UniProtKB-SubCell"/>
</dbReference>
<gene>
    <name evidence="9" type="ORF">JFL75_02155</name>
</gene>
<proteinExistence type="inferred from homology"/>
<dbReference type="PROSITE" id="PS50928">
    <property type="entry name" value="ABC_TM1"/>
    <property type="match status" value="1"/>
</dbReference>
<dbReference type="KEGG" id="bhc:JFL75_02155"/>
<keyword evidence="6 7" id="KW-0472">Membrane</keyword>
<dbReference type="InterPro" id="IPR051393">
    <property type="entry name" value="ABC_transporter_permease"/>
</dbReference>
<dbReference type="PANTHER" id="PTHR30193">
    <property type="entry name" value="ABC TRANSPORTER PERMEASE PROTEIN"/>
    <property type="match status" value="1"/>
</dbReference>
<protein>
    <submittedName>
        <fullName evidence="9">Sugar ABC transporter permease</fullName>
    </submittedName>
</protein>
<evidence type="ECO:0000256" key="2">
    <source>
        <dbReference type="ARBA" id="ARBA00022448"/>
    </source>
</evidence>
<evidence type="ECO:0000256" key="3">
    <source>
        <dbReference type="ARBA" id="ARBA00022475"/>
    </source>
</evidence>
<organism evidence="9 10">
    <name type="scientific">Breznakiella homolactica</name>
    <dbReference type="NCBI Taxonomy" id="2798577"/>
    <lineage>
        <taxon>Bacteria</taxon>
        <taxon>Pseudomonadati</taxon>
        <taxon>Spirochaetota</taxon>
        <taxon>Spirochaetia</taxon>
        <taxon>Spirochaetales</taxon>
        <taxon>Breznakiellaceae</taxon>
        <taxon>Breznakiella</taxon>
    </lineage>
</organism>
<keyword evidence="5 7" id="KW-1133">Transmembrane helix</keyword>
<dbReference type="PANTHER" id="PTHR30193:SF37">
    <property type="entry name" value="INNER MEMBRANE ABC TRANSPORTER PERMEASE PROTEIN YCJO"/>
    <property type="match status" value="1"/>
</dbReference>
<feature type="transmembrane region" description="Helical" evidence="7">
    <location>
        <begin position="12"/>
        <end position="38"/>
    </location>
</feature>
<evidence type="ECO:0000313" key="10">
    <source>
        <dbReference type="Proteomes" id="UP000595917"/>
    </source>
</evidence>